<dbReference type="SMART" id="SM00664">
    <property type="entry name" value="DoH"/>
    <property type="match status" value="1"/>
</dbReference>
<evidence type="ECO:0000256" key="6">
    <source>
        <dbReference type="ARBA" id="ARBA00022989"/>
    </source>
</evidence>
<evidence type="ECO:0000313" key="14">
    <source>
        <dbReference type="EMBL" id="SSX03922.1"/>
    </source>
</evidence>
<dbReference type="InterPro" id="IPR000945">
    <property type="entry name" value="DBH-like"/>
</dbReference>
<keyword evidence="5" id="KW-0479">Metal-binding</keyword>
<evidence type="ECO:0000256" key="5">
    <source>
        <dbReference type="ARBA" id="ARBA00022723"/>
    </source>
</evidence>
<gene>
    <name evidence="14" type="primary">CSON010608</name>
</gene>
<evidence type="ECO:0000256" key="1">
    <source>
        <dbReference type="ARBA" id="ARBA00001973"/>
    </source>
</evidence>
<dbReference type="InterPro" id="IPR024548">
    <property type="entry name" value="Cu2_monoox_C"/>
</dbReference>
<keyword evidence="4" id="KW-0812">Transmembrane</keyword>
<dbReference type="InterPro" id="IPR036939">
    <property type="entry name" value="Cu2_ascorb_mOase_N_sf"/>
</dbReference>
<evidence type="ECO:0000256" key="10">
    <source>
        <dbReference type="ARBA" id="ARBA00023136"/>
    </source>
</evidence>
<name>A0A336KIZ3_CULSO</name>
<dbReference type="SUPFAM" id="SSF49742">
    <property type="entry name" value="PHM/PNGase F"/>
    <property type="match status" value="2"/>
</dbReference>
<dbReference type="EMBL" id="UFQS01000436">
    <property type="protein sequence ID" value="SSX03922.1"/>
    <property type="molecule type" value="Genomic_DNA"/>
</dbReference>
<feature type="domain" description="DOMON" evidence="13">
    <location>
        <begin position="40"/>
        <end position="156"/>
    </location>
</feature>
<evidence type="ECO:0000256" key="11">
    <source>
        <dbReference type="ARBA" id="ARBA00023157"/>
    </source>
</evidence>
<keyword evidence="8" id="KW-0186">Copper</keyword>
<protein>
    <submittedName>
        <fullName evidence="14">CSON010608 protein</fullName>
    </submittedName>
</protein>
<evidence type="ECO:0000256" key="3">
    <source>
        <dbReference type="ARBA" id="ARBA00010676"/>
    </source>
</evidence>
<keyword evidence="6" id="KW-1133">Transmembrane helix</keyword>
<dbReference type="InterPro" id="IPR028460">
    <property type="entry name" value="Tbh/DBH"/>
</dbReference>
<dbReference type="GO" id="GO:0006589">
    <property type="term" value="P:octopamine biosynthetic process"/>
    <property type="evidence" value="ECO:0007669"/>
    <property type="project" value="TreeGrafter"/>
</dbReference>
<proteinExistence type="inferred from homology"/>
<keyword evidence="10" id="KW-0472">Membrane</keyword>
<dbReference type="Gene3D" id="2.60.120.230">
    <property type="match status" value="1"/>
</dbReference>
<dbReference type="GO" id="GO:0030667">
    <property type="term" value="C:secretory granule membrane"/>
    <property type="evidence" value="ECO:0007669"/>
    <property type="project" value="TreeGrafter"/>
</dbReference>
<keyword evidence="11" id="KW-1015">Disulfide bond</keyword>
<dbReference type="InterPro" id="IPR045266">
    <property type="entry name" value="DOH_DOMON"/>
</dbReference>
<dbReference type="InterPro" id="IPR005018">
    <property type="entry name" value="DOMON_domain"/>
</dbReference>
<dbReference type="GO" id="GO:0042421">
    <property type="term" value="P:norepinephrine biosynthetic process"/>
    <property type="evidence" value="ECO:0007669"/>
    <property type="project" value="TreeGrafter"/>
</dbReference>
<evidence type="ECO:0000256" key="7">
    <source>
        <dbReference type="ARBA" id="ARBA00023002"/>
    </source>
</evidence>
<keyword evidence="7" id="KW-0560">Oxidoreductase</keyword>
<dbReference type="CDD" id="cd09631">
    <property type="entry name" value="DOMON_DOH"/>
    <property type="match status" value="1"/>
</dbReference>
<evidence type="ECO:0000256" key="2">
    <source>
        <dbReference type="ARBA" id="ARBA00004167"/>
    </source>
</evidence>
<dbReference type="Pfam" id="PF03351">
    <property type="entry name" value="DOMON"/>
    <property type="match status" value="1"/>
</dbReference>
<dbReference type="InterPro" id="IPR008977">
    <property type="entry name" value="PHM/PNGase_F_dom_sf"/>
</dbReference>
<evidence type="ECO:0000256" key="4">
    <source>
        <dbReference type="ARBA" id="ARBA00022692"/>
    </source>
</evidence>
<reference evidence="15" key="2">
    <citation type="submission" date="2018-07" db="EMBL/GenBank/DDBJ databases">
        <authorList>
            <person name="Quirk P.G."/>
            <person name="Krulwich T.A."/>
        </authorList>
    </citation>
    <scope>NUCLEOTIDE SEQUENCE</scope>
</reference>
<accession>A0A336KIZ3</accession>
<dbReference type="GO" id="GO:0005507">
    <property type="term" value="F:copper ion binding"/>
    <property type="evidence" value="ECO:0007669"/>
    <property type="project" value="InterPro"/>
</dbReference>
<dbReference type="VEuPathDB" id="VectorBase:CSON010608"/>
<dbReference type="FunFam" id="2.60.120.230:FF:000001">
    <property type="entry name" value="Monooxygenase, DBH-like 1"/>
    <property type="match status" value="1"/>
</dbReference>
<keyword evidence="9" id="KW-0503">Monooxygenase</keyword>
<dbReference type="GO" id="GO:0004500">
    <property type="term" value="F:dopamine beta-monooxygenase activity"/>
    <property type="evidence" value="ECO:0007669"/>
    <property type="project" value="InterPro"/>
</dbReference>
<dbReference type="Gene3D" id="2.60.120.310">
    <property type="entry name" value="Copper type II, ascorbate-dependent monooxygenase, N-terminal domain"/>
    <property type="match status" value="1"/>
</dbReference>
<dbReference type="PRINTS" id="PR00767">
    <property type="entry name" value="DBMONOXGNASE"/>
</dbReference>
<sequence length="605" mass="69992">MIKIISGLIFYGILLLNLSGFLNGNKIPQNRLHSINLDHDHVKMSWLVDWNSKEVFFHISNAFEGDYTWFSLGFSKRGEFERSDLCIFQWQNDLFNAVVDAYTSDDGDSIYFDDKQDCILLRMDDNSIAFKKKFDTCDPHDLIMHEGTMYVLWTRGIEELDLDSGTYIATPNTTSKDNGMHMVQILRADAIDIPERKLKHIEILLDHVTIPDQETTYWCKVQKIDKIFRKKHHIVQFEPAIVNEDLVHHIEVFHCDTGPDVEIPLYDGDCNTLPEKAKVCSKVMALWAMGASTFTYPKETGLPIGGKDFNPYIRLEVHFNNPDLRKGVIDTSGMRIHVVDKLRKYDAGIMELGLEYTDKMAIPPGQLAFPLSGYCIAECTEVALPKSGIIVFGSQLHTHLRGVRVMTRHFRGERELRELNRDDYYSHHYQEIRQLRLKPRVLPGDALVTTCFYDTRGYTNTTLGGFSISDEMCVNYIHYYPATKLEVCKSSVAEKTLHDYFKYMKNIEHQNKIEVDGARSENYRSIVWSQPRVDELYLMYIQEPLSMQCNQSDGFRFDGYNWEGAPVTQVKIQMPVTKNSKCMKPTKWVRPLQEGLCDMFDECIY</sequence>
<comment type="subcellular location">
    <subcellularLocation>
        <location evidence="2">Membrane</location>
        <topology evidence="2">Single-pass membrane protein</topology>
    </subcellularLocation>
</comment>
<dbReference type="Pfam" id="PF01082">
    <property type="entry name" value="Cu2_monooxygen"/>
    <property type="match status" value="1"/>
</dbReference>
<evidence type="ECO:0000256" key="12">
    <source>
        <dbReference type="ARBA" id="ARBA00023180"/>
    </source>
</evidence>
<dbReference type="OMA" id="FPHFSGP"/>
<comment type="cofactor">
    <cofactor evidence="1">
        <name>Cu(2+)</name>
        <dbReference type="ChEBI" id="CHEBI:29036"/>
    </cofactor>
</comment>
<evidence type="ECO:0000256" key="9">
    <source>
        <dbReference type="ARBA" id="ARBA00023033"/>
    </source>
</evidence>
<dbReference type="InterPro" id="IPR014784">
    <property type="entry name" value="Cu2_ascorb_mOase-like_C"/>
</dbReference>
<dbReference type="GO" id="GO:0042420">
    <property type="term" value="P:dopamine catabolic process"/>
    <property type="evidence" value="ECO:0007669"/>
    <property type="project" value="TreeGrafter"/>
</dbReference>
<comment type="similarity">
    <text evidence="3">Belongs to the copper type II ascorbate-dependent monooxygenase family.</text>
</comment>
<dbReference type="GO" id="GO:0005615">
    <property type="term" value="C:extracellular space"/>
    <property type="evidence" value="ECO:0007669"/>
    <property type="project" value="TreeGrafter"/>
</dbReference>
<dbReference type="EMBL" id="UFQT01000436">
    <property type="protein sequence ID" value="SSX24287.1"/>
    <property type="molecule type" value="Genomic_DNA"/>
</dbReference>
<dbReference type="AlphaFoldDB" id="A0A336KIZ3"/>
<dbReference type="PANTHER" id="PTHR10157">
    <property type="entry name" value="DOPAMINE BETA HYDROXYLASE RELATED"/>
    <property type="match status" value="1"/>
</dbReference>
<dbReference type="Pfam" id="PF03712">
    <property type="entry name" value="Cu2_monoox_C"/>
    <property type="match status" value="1"/>
</dbReference>
<dbReference type="InterPro" id="IPR000323">
    <property type="entry name" value="Cu2_ascorb_mOase_N"/>
</dbReference>
<evidence type="ECO:0000313" key="15">
    <source>
        <dbReference type="EMBL" id="SSX24287.1"/>
    </source>
</evidence>
<keyword evidence="12" id="KW-0325">Glycoprotein</keyword>
<dbReference type="PROSITE" id="PS50836">
    <property type="entry name" value="DOMON"/>
    <property type="match status" value="1"/>
</dbReference>
<evidence type="ECO:0000256" key="8">
    <source>
        <dbReference type="ARBA" id="ARBA00023008"/>
    </source>
</evidence>
<evidence type="ECO:0000259" key="13">
    <source>
        <dbReference type="PROSITE" id="PS50836"/>
    </source>
</evidence>
<dbReference type="PANTHER" id="PTHR10157:SF29">
    <property type="entry name" value="DOPAMINE BETA-HYDROXYLASE"/>
    <property type="match status" value="1"/>
</dbReference>
<reference evidence="14" key="1">
    <citation type="submission" date="2018-04" db="EMBL/GenBank/DDBJ databases">
        <authorList>
            <person name="Go L.Y."/>
            <person name="Mitchell J.A."/>
        </authorList>
    </citation>
    <scope>NUCLEOTIDE SEQUENCE</scope>
    <source>
        <tissue evidence="14">Whole organism</tissue>
    </source>
</reference>
<organism evidence="14">
    <name type="scientific">Culicoides sonorensis</name>
    <name type="common">Biting midge</name>
    <dbReference type="NCBI Taxonomy" id="179676"/>
    <lineage>
        <taxon>Eukaryota</taxon>
        <taxon>Metazoa</taxon>
        <taxon>Ecdysozoa</taxon>
        <taxon>Arthropoda</taxon>
        <taxon>Hexapoda</taxon>
        <taxon>Insecta</taxon>
        <taxon>Pterygota</taxon>
        <taxon>Neoptera</taxon>
        <taxon>Endopterygota</taxon>
        <taxon>Diptera</taxon>
        <taxon>Nematocera</taxon>
        <taxon>Chironomoidea</taxon>
        <taxon>Ceratopogonidae</taxon>
        <taxon>Ceratopogoninae</taxon>
        <taxon>Culicoides</taxon>
        <taxon>Monoculicoides</taxon>
    </lineage>
</organism>